<dbReference type="PANTHER" id="PTHR11229">
    <property type="entry name" value="50S RIBOSOMAL PROTEIN L3"/>
    <property type="match status" value="1"/>
</dbReference>
<dbReference type="PANTHER" id="PTHR11229:SF8">
    <property type="entry name" value="LARGE RIBOSOMAL SUBUNIT PROTEIN UL3M"/>
    <property type="match status" value="1"/>
</dbReference>
<reference evidence="7 8" key="1">
    <citation type="submission" date="2024-02" db="EMBL/GenBank/DDBJ databases">
        <title>Chromosome-scale genome assembly of the rough periwinkle Littorina saxatilis.</title>
        <authorList>
            <person name="De Jode A."/>
            <person name="Faria R."/>
            <person name="Formenti G."/>
            <person name="Sims Y."/>
            <person name="Smith T.P."/>
            <person name="Tracey A."/>
            <person name="Wood J.M.D."/>
            <person name="Zagrodzka Z.B."/>
            <person name="Johannesson K."/>
            <person name="Butlin R.K."/>
            <person name="Leder E.H."/>
        </authorList>
    </citation>
    <scope>NUCLEOTIDE SEQUENCE [LARGE SCALE GENOMIC DNA]</scope>
    <source>
        <strain evidence="7">Snail1</strain>
        <tissue evidence="7">Muscle</tissue>
    </source>
</reference>
<evidence type="ECO:0000313" key="7">
    <source>
        <dbReference type="EMBL" id="KAK7114161.1"/>
    </source>
</evidence>
<evidence type="ECO:0000256" key="6">
    <source>
        <dbReference type="SAM" id="MobiDB-lite"/>
    </source>
</evidence>
<evidence type="ECO:0000256" key="5">
    <source>
        <dbReference type="ARBA" id="ARBA00035396"/>
    </source>
</evidence>
<evidence type="ECO:0000256" key="2">
    <source>
        <dbReference type="ARBA" id="ARBA00022980"/>
    </source>
</evidence>
<dbReference type="InterPro" id="IPR000597">
    <property type="entry name" value="Ribosomal_uL3"/>
</dbReference>
<keyword evidence="2" id="KW-0689">Ribosomal protein</keyword>
<evidence type="ECO:0000313" key="8">
    <source>
        <dbReference type="Proteomes" id="UP001374579"/>
    </source>
</evidence>
<dbReference type="Proteomes" id="UP001374579">
    <property type="component" value="Unassembled WGS sequence"/>
</dbReference>
<evidence type="ECO:0000256" key="1">
    <source>
        <dbReference type="ARBA" id="ARBA00006540"/>
    </source>
</evidence>
<accession>A0AAN9BWT2</accession>
<sequence>MATVSAVTLRNALCQLQCRLTGVPQHAFGYVGLVSNYCQVRTKKQTKAQYKLEPDWFVNRKNRRQGKALTGDNEDFVQEVIGDTYRNQDSMLKEDPWPRQEYHRNTRRTGVVAIKLGVVPQWTKEGHKFFTTLLQVIDNHVIRYTPPEEFEKTSGWKPWWGQRFGSVVVGAMSSDPRNFSKAYNNLFTEAGVPPKKKLTRFLVTPDAAIQPGTPLTAMHFRAGDHVDVQAKTIDYGFQGVVKRWGMKGMPASHGVTKAHRKMGSTGGGGDKSGIWKGKKMPGHMGDKWRILKGLKIWRINTKYNVLYVQGPNIPGNTHGVVRIYDTILRYKRPAPDNHPPMPTWAEEDSQQGVELEYFDENLHVMSEASVSYSQ</sequence>
<dbReference type="SUPFAM" id="SSF50447">
    <property type="entry name" value="Translation proteins"/>
    <property type="match status" value="1"/>
</dbReference>
<dbReference type="Gene3D" id="2.40.30.10">
    <property type="entry name" value="Translation factors"/>
    <property type="match status" value="2"/>
</dbReference>
<dbReference type="AlphaFoldDB" id="A0AAN9BWT2"/>
<gene>
    <name evidence="7" type="ORF">V1264_000270</name>
</gene>
<dbReference type="GO" id="GO:0005762">
    <property type="term" value="C:mitochondrial large ribosomal subunit"/>
    <property type="evidence" value="ECO:0007669"/>
    <property type="project" value="TreeGrafter"/>
</dbReference>
<dbReference type="FunFam" id="2.40.30.10:FF:000049">
    <property type="entry name" value="39S ribosomal protein L3, mitochondrial"/>
    <property type="match status" value="1"/>
</dbReference>
<evidence type="ECO:0000256" key="4">
    <source>
        <dbReference type="ARBA" id="ARBA00035209"/>
    </source>
</evidence>
<protein>
    <recommendedName>
        <fullName evidence="4">Large ribosomal subunit protein uL3m</fullName>
    </recommendedName>
    <alternativeName>
        <fullName evidence="5">39S ribosomal protein L3, mitochondrial</fullName>
    </alternativeName>
</protein>
<dbReference type="GO" id="GO:0006412">
    <property type="term" value="P:translation"/>
    <property type="evidence" value="ECO:0007669"/>
    <property type="project" value="InterPro"/>
</dbReference>
<keyword evidence="3" id="KW-0687">Ribonucleoprotein</keyword>
<name>A0AAN9BWT2_9CAEN</name>
<dbReference type="EMBL" id="JBAMIC010000001">
    <property type="protein sequence ID" value="KAK7114161.1"/>
    <property type="molecule type" value="Genomic_DNA"/>
</dbReference>
<dbReference type="InterPro" id="IPR019927">
    <property type="entry name" value="Ribosomal_uL3_bac/org-type"/>
</dbReference>
<organism evidence="7 8">
    <name type="scientific">Littorina saxatilis</name>
    <dbReference type="NCBI Taxonomy" id="31220"/>
    <lineage>
        <taxon>Eukaryota</taxon>
        <taxon>Metazoa</taxon>
        <taxon>Spiralia</taxon>
        <taxon>Lophotrochozoa</taxon>
        <taxon>Mollusca</taxon>
        <taxon>Gastropoda</taxon>
        <taxon>Caenogastropoda</taxon>
        <taxon>Littorinimorpha</taxon>
        <taxon>Littorinoidea</taxon>
        <taxon>Littorinidae</taxon>
        <taxon>Littorina</taxon>
    </lineage>
</organism>
<keyword evidence="8" id="KW-1185">Reference proteome</keyword>
<comment type="caution">
    <text evidence="7">The sequence shown here is derived from an EMBL/GenBank/DDBJ whole genome shotgun (WGS) entry which is preliminary data.</text>
</comment>
<proteinExistence type="inferred from homology"/>
<comment type="similarity">
    <text evidence="1">Belongs to the universal ribosomal protein uL3 family.</text>
</comment>
<dbReference type="GO" id="GO:0003735">
    <property type="term" value="F:structural constituent of ribosome"/>
    <property type="evidence" value="ECO:0007669"/>
    <property type="project" value="InterPro"/>
</dbReference>
<feature type="region of interest" description="Disordered" evidence="6">
    <location>
        <begin position="252"/>
        <end position="276"/>
    </location>
</feature>
<dbReference type="Pfam" id="PF00297">
    <property type="entry name" value="Ribosomal_L3"/>
    <property type="match status" value="1"/>
</dbReference>
<evidence type="ECO:0000256" key="3">
    <source>
        <dbReference type="ARBA" id="ARBA00023274"/>
    </source>
</evidence>
<dbReference type="InterPro" id="IPR009000">
    <property type="entry name" value="Transl_B-barrel_sf"/>
</dbReference>